<dbReference type="InParanoid" id="J4GG42"/>
<dbReference type="AlphaFoldDB" id="J4GG42"/>
<dbReference type="Proteomes" id="UP000006352">
    <property type="component" value="Unassembled WGS sequence"/>
</dbReference>
<gene>
    <name evidence="2" type="ORF">FIBRA_07985</name>
</gene>
<sequence length="135" mass="14920">MSPSIDLSSIAQWVPYVYHDLETSSPTSYFPSQICAHSAVAPGREKRKICAVAAISRKFDPRNLEALYWYEVWSILIDLMADKSCLSSMSPMPELVPSPSSDVDATDTDTPNRAAQSCPHVAHSPHIGKSSRQRK</sequence>
<proteinExistence type="predicted"/>
<dbReference type="RefSeq" id="XP_012185036.1">
    <property type="nucleotide sequence ID" value="XM_012329646.1"/>
</dbReference>
<name>J4GG42_9APHY</name>
<feature type="compositionally biased region" description="Polar residues" evidence="1">
    <location>
        <begin position="98"/>
        <end position="115"/>
    </location>
</feature>
<organism evidence="2 3">
    <name type="scientific">Fibroporia radiculosa</name>
    <dbReference type="NCBI Taxonomy" id="599839"/>
    <lineage>
        <taxon>Eukaryota</taxon>
        <taxon>Fungi</taxon>
        <taxon>Dikarya</taxon>
        <taxon>Basidiomycota</taxon>
        <taxon>Agaricomycotina</taxon>
        <taxon>Agaricomycetes</taxon>
        <taxon>Polyporales</taxon>
        <taxon>Fibroporiaceae</taxon>
        <taxon>Fibroporia</taxon>
    </lineage>
</organism>
<dbReference type="OrthoDB" id="2610860at2759"/>
<protein>
    <submittedName>
        <fullName evidence="2">Uncharacterized protein</fullName>
    </submittedName>
</protein>
<evidence type="ECO:0000313" key="2">
    <source>
        <dbReference type="EMBL" id="CCM05753.1"/>
    </source>
</evidence>
<dbReference type="HOGENOM" id="CLU_1885802_0_0_1"/>
<keyword evidence="3" id="KW-1185">Reference proteome</keyword>
<feature type="region of interest" description="Disordered" evidence="1">
    <location>
        <begin position="91"/>
        <end position="135"/>
    </location>
</feature>
<accession>J4GG42</accession>
<evidence type="ECO:0000313" key="3">
    <source>
        <dbReference type="Proteomes" id="UP000006352"/>
    </source>
</evidence>
<evidence type="ECO:0000256" key="1">
    <source>
        <dbReference type="SAM" id="MobiDB-lite"/>
    </source>
</evidence>
<dbReference type="EMBL" id="HE797205">
    <property type="protein sequence ID" value="CCM05753.1"/>
    <property type="molecule type" value="Genomic_DNA"/>
</dbReference>
<reference evidence="2 3" key="1">
    <citation type="journal article" date="2012" name="Appl. Environ. Microbiol.">
        <title>Short-read sequencing for genomic analysis of the brown rot fungus Fibroporia radiculosa.</title>
        <authorList>
            <person name="Tang J.D."/>
            <person name="Perkins A.D."/>
            <person name="Sonstegard T.S."/>
            <person name="Schroeder S.G."/>
            <person name="Burgess S.C."/>
            <person name="Diehl S.V."/>
        </authorList>
    </citation>
    <scope>NUCLEOTIDE SEQUENCE [LARGE SCALE GENOMIC DNA]</scope>
    <source>
        <strain evidence="2 3">TFFH 294</strain>
    </source>
</reference>
<dbReference type="GeneID" id="24100664"/>